<evidence type="ECO:0000256" key="9">
    <source>
        <dbReference type="PIRSR" id="PIRSR001589-2"/>
    </source>
</evidence>
<proteinExistence type="inferred from homology"/>
<comment type="catalytic activity">
    <reaction evidence="7">
        <text>L-aspartate + L-glutamine + ATP + H2O = L-asparagine + L-glutamate + AMP + diphosphate + H(+)</text>
        <dbReference type="Rhea" id="RHEA:12228"/>
        <dbReference type="ChEBI" id="CHEBI:15377"/>
        <dbReference type="ChEBI" id="CHEBI:15378"/>
        <dbReference type="ChEBI" id="CHEBI:29985"/>
        <dbReference type="ChEBI" id="CHEBI:29991"/>
        <dbReference type="ChEBI" id="CHEBI:30616"/>
        <dbReference type="ChEBI" id="CHEBI:33019"/>
        <dbReference type="ChEBI" id="CHEBI:58048"/>
        <dbReference type="ChEBI" id="CHEBI:58359"/>
        <dbReference type="ChEBI" id="CHEBI:456215"/>
        <dbReference type="EC" id="6.3.5.4"/>
    </reaction>
</comment>
<dbReference type="EC" id="6.3.5.4" evidence="3"/>
<evidence type="ECO:0000256" key="3">
    <source>
        <dbReference type="ARBA" id="ARBA00012737"/>
    </source>
</evidence>
<evidence type="ECO:0000256" key="10">
    <source>
        <dbReference type="PIRSR" id="PIRSR001589-3"/>
    </source>
</evidence>
<feature type="active site" description="For GATase activity" evidence="8">
    <location>
        <position position="2"/>
    </location>
</feature>
<dbReference type="InterPro" id="IPR006426">
    <property type="entry name" value="Asn_synth_AEB"/>
</dbReference>
<evidence type="ECO:0000256" key="7">
    <source>
        <dbReference type="ARBA" id="ARBA00048741"/>
    </source>
</evidence>
<dbReference type="PROSITE" id="PS51278">
    <property type="entry name" value="GATASE_TYPE_2"/>
    <property type="match status" value="1"/>
</dbReference>
<evidence type="ECO:0000313" key="14">
    <source>
        <dbReference type="Proteomes" id="UP000037716"/>
    </source>
</evidence>
<keyword evidence="8" id="KW-0028">Amino-acid biosynthesis</keyword>
<dbReference type="EMBL" id="FNUE01000001">
    <property type="protein sequence ID" value="SEE14781.1"/>
    <property type="molecule type" value="Genomic_DNA"/>
</dbReference>
<protein>
    <recommendedName>
        <fullName evidence="3">asparagine synthase (glutamine-hydrolyzing)</fullName>
        <ecNumber evidence="3">6.3.5.4</ecNumber>
    </recommendedName>
</protein>
<dbReference type="OrthoDB" id="9763290at2"/>
<evidence type="ECO:0000313" key="12">
    <source>
        <dbReference type="EMBL" id="KOY51280.1"/>
    </source>
</evidence>
<evidence type="ECO:0000256" key="2">
    <source>
        <dbReference type="ARBA" id="ARBA00005752"/>
    </source>
</evidence>
<dbReference type="SUPFAM" id="SSF52402">
    <property type="entry name" value="Adenine nucleotide alpha hydrolases-like"/>
    <property type="match status" value="1"/>
</dbReference>
<dbReference type="InterPro" id="IPR017932">
    <property type="entry name" value="GATase_2_dom"/>
</dbReference>
<evidence type="ECO:0000256" key="6">
    <source>
        <dbReference type="ARBA" id="ARBA00022962"/>
    </source>
</evidence>
<reference evidence="12 14" key="1">
    <citation type="submission" date="2015-07" db="EMBL/GenBank/DDBJ databases">
        <title>Genome of Polaribacter dokdonenesis DSW-5, isolated from seawater off Dokdo in Korea.</title>
        <authorList>
            <person name="Yoon K."/>
            <person name="Song J.Y."/>
            <person name="Kim J.F."/>
        </authorList>
    </citation>
    <scope>NUCLEOTIDE SEQUENCE [LARGE SCALE GENOMIC DNA]</scope>
    <source>
        <strain evidence="12 14">DSW-5</strain>
    </source>
</reference>
<dbReference type="PANTHER" id="PTHR43284:SF1">
    <property type="entry name" value="ASPARAGINE SYNTHETASE"/>
    <property type="match status" value="1"/>
</dbReference>
<evidence type="ECO:0000259" key="11">
    <source>
        <dbReference type="PROSITE" id="PS51278"/>
    </source>
</evidence>
<keyword evidence="5 9" id="KW-0067">ATP-binding</keyword>
<dbReference type="NCBIfam" id="TIGR01536">
    <property type="entry name" value="asn_synth_AEB"/>
    <property type="match status" value="1"/>
</dbReference>
<dbReference type="PATRIC" id="fig|1300348.6.peg.839"/>
<dbReference type="InterPro" id="IPR001962">
    <property type="entry name" value="Asn_synthase"/>
</dbReference>
<dbReference type="Proteomes" id="UP000183071">
    <property type="component" value="Unassembled WGS sequence"/>
</dbReference>
<dbReference type="InterPro" id="IPR014729">
    <property type="entry name" value="Rossmann-like_a/b/a_fold"/>
</dbReference>
<dbReference type="EMBL" id="LGBR01000001">
    <property type="protein sequence ID" value="KOY51280.1"/>
    <property type="molecule type" value="Genomic_DNA"/>
</dbReference>
<dbReference type="CDD" id="cd01991">
    <property type="entry name" value="Asn_synthase_B_C"/>
    <property type="match status" value="1"/>
</dbReference>
<accession>A0A0N0CF31</accession>
<dbReference type="AlphaFoldDB" id="A0A0N0CF31"/>
<feature type="domain" description="Glutamine amidotransferase type-2" evidence="11">
    <location>
        <begin position="2"/>
        <end position="212"/>
    </location>
</feature>
<evidence type="ECO:0000256" key="8">
    <source>
        <dbReference type="PIRSR" id="PIRSR001589-1"/>
    </source>
</evidence>
<dbReference type="InterPro" id="IPR051786">
    <property type="entry name" value="ASN_synthetase/amidase"/>
</dbReference>
<dbReference type="PIRSF" id="PIRSF001589">
    <property type="entry name" value="Asn_synthetase_glu-h"/>
    <property type="match status" value="1"/>
</dbReference>
<dbReference type="InterPro" id="IPR029055">
    <property type="entry name" value="Ntn_hydrolases_N"/>
</dbReference>
<feature type="site" description="Important for beta-aspartyl-AMP intermediate formation" evidence="10">
    <location>
        <position position="363"/>
    </location>
</feature>
<keyword evidence="15" id="KW-1185">Reference proteome</keyword>
<dbReference type="GO" id="GO:0005524">
    <property type="term" value="F:ATP binding"/>
    <property type="evidence" value="ECO:0007669"/>
    <property type="project" value="UniProtKB-KW"/>
</dbReference>
<dbReference type="STRING" id="1300348.I602_840"/>
<keyword evidence="6 8" id="KW-0315">Glutamine amidotransferase</keyword>
<dbReference type="InterPro" id="IPR033738">
    <property type="entry name" value="AsnB_N"/>
</dbReference>
<evidence type="ECO:0000256" key="1">
    <source>
        <dbReference type="ARBA" id="ARBA00005187"/>
    </source>
</evidence>
<comment type="similarity">
    <text evidence="2">Belongs to the asparagine synthetase family.</text>
</comment>
<dbReference type="Proteomes" id="UP000037716">
    <property type="component" value="Unassembled WGS sequence"/>
</dbReference>
<dbReference type="PANTHER" id="PTHR43284">
    <property type="entry name" value="ASPARAGINE SYNTHETASE (GLUTAMINE-HYDROLYZING)"/>
    <property type="match status" value="1"/>
</dbReference>
<dbReference type="GO" id="GO:0006529">
    <property type="term" value="P:asparagine biosynthetic process"/>
    <property type="evidence" value="ECO:0007669"/>
    <property type="project" value="UniProtKB-KW"/>
</dbReference>
<evidence type="ECO:0000313" key="15">
    <source>
        <dbReference type="Proteomes" id="UP000183071"/>
    </source>
</evidence>
<dbReference type="Pfam" id="PF13537">
    <property type="entry name" value="GATase_7"/>
    <property type="match status" value="1"/>
</dbReference>
<reference evidence="13 15" key="2">
    <citation type="submission" date="2016-10" db="EMBL/GenBank/DDBJ databases">
        <authorList>
            <person name="Varghese N."/>
            <person name="Submissions S."/>
        </authorList>
    </citation>
    <scope>NUCLEOTIDE SEQUENCE [LARGE SCALE GENOMIC DNA]</scope>
    <source>
        <strain evidence="13 15">DSW-5</strain>
    </source>
</reference>
<keyword evidence="8" id="KW-0061">Asparagine biosynthesis</keyword>
<gene>
    <name evidence="12" type="ORF">I602_840</name>
    <name evidence="13" type="ORF">SAMN05444353_0939</name>
</gene>
<dbReference type="Gene3D" id="3.60.20.10">
    <property type="entry name" value="Glutamine Phosphoribosylpyrophosphate, subunit 1, domain 1"/>
    <property type="match status" value="1"/>
</dbReference>
<dbReference type="GO" id="GO:0004066">
    <property type="term" value="F:asparagine synthase (glutamine-hydrolyzing) activity"/>
    <property type="evidence" value="ECO:0007669"/>
    <property type="project" value="UniProtKB-EC"/>
</dbReference>
<dbReference type="RefSeq" id="WP_053973481.1">
    <property type="nucleotide sequence ID" value="NZ_FNUE01000001.1"/>
</dbReference>
<evidence type="ECO:0000256" key="4">
    <source>
        <dbReference type="ARBA" id="ARBA00022741"/>
    </source>
</evidence>
<comment type="pathway">
    <text evidence="1">Amino-acid biosynthesis; L-asparagine biosynthesis; L-asparagine from L-aspartate (L-Gln route): step 1/1.</text>
</comment>
<dbReference type="Gene3D" id="3.40.50.620">
    <property type="entry name" value="HUPs"/>
    <property type="match status" value="1"/>
</dbReference>
<evidence type="ECO:0000256" key="5">
    <source>
        <dbReference type="ARBA" id="ARBA00022840"/>
    </source>
</evidence>
<organism evidence="12 14">
    <name type="scientific">Polaribacter dokdonensis DSW-5</name>
    <dbReference type="NCBI Taxonomy" id="1300348"/>
    <lineage>
        <taxon>Bacteria</taxon>
        <taxon>Pseudomonadati</taxon>
        <taxon>Bacteroidota</taxon>
        <taxon>Flavobacteriia</taxon>
        <taxon>Flavobacteriales</taxon>
        <taxon>Flavobacteriaceae</taxon>
    </lineage>
</organism>
<feature type="binding site" evidence="9">
    <location>
        <position position="98"/>
    </location>
    <ligand>
        <name>L-glutamine</name>
        <dbReference type="ChEBI" id="CHEBI:58359"/>
    </ligand>
</feature>
<dbReference type="SUPFAM" id="SSF56235">
    <property type="entry name" value="N-terminal nucleophile aminohydrolases (Ntn hydrolases)"/>
    <property type="match status" value="1"/>
</dbReference>
<feature type="binding site" evidence="9">
    <location>
        <position position="290"/>
    </location>
    <ligand>
        <name>ATP</name>
        <dbReference type="ChEBI" id="CHEBI:30616"/>
    </ligand>
</feature>
<sequence length="606" mass="71292">MCGINGFYSKTNILKAKERIAKMNLAINHRGPDAQCFSEYDKNVMLGHVRLSIIDVRSVANQPMFTNSKKWGIVFNGEIYNFNEIKQELNYSFITNSDTEVIIAAVEEYGIDWFLSKANGMFAIALFNYDEEKLYLIRDRMGIKPFYYFKEDEKIIFSSEIKGILSSGLIEPVFNESAIDEYLGNRYIRAPYTFFKNILQIKPGSYLEVNKDLSITEKKYWDLPKEFNTSTSFKEEEIIADFDQELNKAIKYRLISDVPLGTYLSGGVDSSIITAITAINSEKKINTYTIGFKELNEFNYSNIIADKYNTNHHEILMDKDEYIDKWKELIKYKDAPLGVPNEIPLALMSTKLKEKITVVLSGEGADELLGGYGRIFRLPFDYENHTKEKSFYDTFINNYEYVPRALRDKVLNTTKEYRKIFDDENIETFSKHSNEENIFRFFHKYHVKGLLQRVDMTTMQTSVEARVPFLDHNLIEFSYKKIPYSLKLKWVNNTTKEEAKFKIAKDYSEVLDIPKYILRKLSYKYLPKEIIERKKVGFPVPLNNWFSNLENLAKENLLESNWLKKEAIQDLIFKIKDEERAGQILWMFLNIEFFKDNYFNKNWKWD</sequence>
<dbReference type="Pfam" id="PF00733">
    <property type="entry name" value="Asn_synthase"/>
    <property type="match status" value="1"/>
</dbReference>
<feature type="binding site" evidence="9">
    <location>
        <begin position="361"/>
        <end position="362"/>
    </location>
    <ligand>
        <name>ATP</name>
        <dbReference type="ChEBI" id="CHEBI:30616"/>
    </ligand>
</feature>
<name>A0A0N0CF31_9FLAO</name>
<keyword evidence="4 9" id="KW-0547">Nucleotide-binding</keyword>
<evidence type="ECO:0000313" key="13">
    <source>
        <dbReference type="EMBL" id="SEE14781.1"/>
    </source>
</evidence>
<dbReference type="CDD" id="cd00712">
    <property type="entry name" value="AsnB"/>
    <property type="match status" value="1"/>
</dbReference>
<comment type="caution">
    <text evidence="12">The sequence shown here is derived from an EMBL/GenBank/DDBJ whole genome shotgun (WGS) entry which is preliminary data.</text>
</comment>